<proteinExistence type="predicted"/>
<keyword evidence="3" id="KW-1185">Reference proteome</keyword>
<name>A0A8J2NQT3_9HEXA</name>
<feature type="non-terminal residue" evidence="2">
    <location>
        <position position="1"/>
    </location>
</feature>
<protein>
    <submittedName>
        <fullName evidence="2">Uncharacterized protein</fullName>
    </submittedName>
</protein>
<dbReference type="Proteomes" id="UP000708208">
    <property type="component" value="Unassembled WGS sequence"/>
</dbReference>
<gene>
    <name evidence="2" type="ORF">AFUS01_LOCUS4588</name>
</gene>
<feature type="compositionally biased region" description="Low complexity" evidence="1">
    <location>
        <begin position="30"/>
        <end position="40"/>
    </location>
</feature>
<dbReference type="EMBL" id="CAJVCH010028634">
    <property type="protein sequence ID" value="CAG7704551.1"/>
    <property type="molecule type" value="Genomic_DNA"/>
</dbReference>
<feature type="region of interest" description="Disordered" evidence="1">
    <location>
        <begin position="30"/>
        <end position="62"/>
    </location>
</feature>
<comment type="caution">
    <text evidence="2">The sequence shown here is derived from an EMBL/GenBank/DDBJ whole genome shotgun (WGS) entry which is preliminary data.</text>
</comment>
<sequence>DYYYDSYYAQVGFPTPRLVPPMKRARLHVPPAAAPRAVPKPSSPNKPYPSNTSLGDLKSYSK</sequence>
<evidence type="ECO:0000313" key="3">
    <source>
        <dbReference type="Proteomes" id="UP000708208"/>
    </source>
</evidence>
<evidence type="ECO:0000313" key="2">
    <source>
        <dbReference type="EMBL" id="CAG7704551.1"/>
    </source>
</evidence>
<organism evidence="2 3">
    <name type="scientific">Allacma fusca</name>
    <dbReference type="NCBI Taxonomy" id="39272"/>
    <lineage>
        <taxon>Eukaryota</taxon>
        <taxon>Metazoa</taxon>
        <taxon>Ecdysozoa</taxon>
        <taxon>Arthropoda</taxon>
        <taxon>Hexapoda</taxon>
        <taxon>Collembola</taxon>
        <taxon>Symphypleona</taxon>
        <taxon>Sminthuridae</taxon>
        <taxon>Allacma</taxon>
    </lineage>
</organism>
<dbReference type="AlphaFoldDB" id="A0A8J2NQT3"/>
<reference evidence="2" key="1">
    <citation type="submission" date="2021-06" db="EMBL/GenBank/DDBJ databases">
        <authorList>
            <person name="Hodson N. C."/>
            <person name="Mongue J. A."/>
            <person name="Jaron S. K."/>
        </authorList>
    </citation>
    <scope>NUCLEOTIDE SEQUENCE</scope>
</reference>
<accession>A0A8J2NQT3</accession>
<evidence type="ECO:0000256" key="1">
    <source>
        <dbReference type="SAM" id="MobiDB-lite"/>
    </source>
</evidence>